<proteinExistence type="predicted"/>
<dbReference type="STRING" id="1413211.U473_03435"/>
<sequence length="212" mass="23890">MNIKEVSMELERQFRAIKNVTGAHVDFDEQGEVHAIGVFSDGLRHPKDIKRDVEETFRNVAGYRVNHNKISIVEQQFVETPIEGNRIRFLTAYQVQKTNGLIEGTVQLEYNDQIIVENVTAHHFEMELEYIIANAAASALMRVATDYSIRIDQVREVAMGQVDVIVVTLTVIHRPSGAGNLFVGSVVKTKDLLSSVAKATLDALNRRIYHMI</sequence>
<organism evidence="1 2">
    <name type="scientific">Tepidibacillus decaturensis</name>
    <dbReference type="NCBI Taxonomy" id="1413211"/>
    <lineage>
        <taxon>Bacteria</taxon>
        <taxon>Bacillati</taxon>
        <taxon>Bacillota</taxon>
        <taxon>Bacilli</taxon>
        <taxon>Bacillales</taxon>
        <taxon>Bacillaceae</taxon>
        <taxon>Tepidibacillus</taxon>
    </lineage>
</organism>
<evidence type="ECO:0000313" key="2">
    <source>
        <dbReference type="Proteomes" id="UP000070352"/>
    </source>
</evidence>
<gene>
    <name evidence="1" type="ORF">U473_03435</name>
</gene>
<dbReference type="EMBL" id="LSKU01000001">
    <property type="protein sequence ID" value="KXG43176.1"/>
    <property type="molecule type" value="Genomic_DNA"/>
</dbReference>
<dbReference type="RefSeq" id="WP_068723352.1">
    <property type="nucleotide sequence ID" value="NZ_LSKU01000001.1"/>
</dbReference>
<keyword evidence="2" id="KW-1185">Reference proteome</keyword>
<protein>
    <submittedName>
        <fullName evidence="1">Uncharacterized protein</fullName>
    </submittedName>
</protein>
<dbReference type="OrthoDB" id="43591at2"/>
<accession>A0A135L2H5</accession>
<comment type="caution">
    <text evidence="1">The sequence shown here is derived from an EMBL/GenBank/DDBJ whole genome shotgun (WGS) entry which is preliminary data.</text>
</comment>
<reference evidence="1 2" key="1">
    <citation type="submission" date="2016-02" db="EMBL/GenBank/DDBJ databases">
        <title>Draft Genome for Tepidibacillus decaturensis nov. sp. Strain Z9, an Anaerobic, Moderately Thermophilic and Heterotrophic Bacterium from Deep Subsurface of the Illinois Basin, USA.</title>
        <authorList>
            <person name="Dong Y."/>
            <person name="Chang J.Y."/>
            <person name="Sanford R."/>
            <person name="Fouke B.W."/>
        </authorList>
    </citation>
    <scope>NUCLEOTIDE SEQUENCE [LARGE SCALE GENOMIC DNA]</scope>
    <source>
        <strain evidence="1 2">Z9</strain>
    </source>
</reference>
<dbReference type="AlphaFoldDB" id="A0A135L2H5"/>
<dbReference type="Proteomes" id="UP000070352">
    <property type="component" value="Unassembled WGS sequence"/>
</dbReference>
<name>A0A135L2H5_9BACI</name>
<evidence type="ECO:0000313" key="1">
    <source>
        <dbReference type="EMBL" id="KXG43176.1"/>
    </source>
</evidence>